<dbReference type="KEGG" id="ery:CP97_10435"/>
<dbReference type="Proteomes" id="UP000059113">
    <property type="component" value="Chromosome"/>
</dbReference>
<evidence type="ECO:0000256" key="1">
    <source>
        <dbReference type="SAM" id="Phobius"/>
    </source>
</evidence>
<protein>
    <submittedName>
        <fullName evidence="2">Uncharacterized protein</fullName>
    </submittedName>
</protein>
<keyword evidence="3" id="KW-1185">Reference proteome</keyword>
<sequence>MMTDPKDDKPDPIDRTILVDAMEEAKGIGREGMAHPSTKPVMTGAAIGAVAGLVLPIIGPIFGGVAGAGYMLYKRVRP</sequence>
<gene>
    <name evidence="2" type="ORF">CP97_10435</name>
</gene>
<dbReference type="STRING" id="1648404.CP97_10435"/>
<evidence type="ECO:0000313" key="2">
    <source>
        <dbReference type="EMBL" id="AKQ43374.2"/>
    </source>
</evidence>
<feature type="transmembrane region" description="Helical" evidence="1">
    <location>
        <begin position="45"/>
        <end position="73"/>
    </location>
</feature>
<dbReference type="EMBL" id="CP011310">
    <property type="protein sequence ID" value="AKQ43374.2"/>
    <property type="molecule type" value="Genomic_DNA"/>
</dbReference>
<dbReference type="RefSeq" id="WP_149036459.1">
    <property type="nucleotide sequence ID" value="NZ_CP011310.1"/>
</dbReference>
<organism evidence="2 3">
    <name type="scientific">Aurantiacibacter atlanticus</name>
    <dbReference type="NCBI Taxonomy" id="1648404"/>
    <lineage>
        <taxon>Bacteria</taxon>
        <taxon>Pseudomonadati</taxon>
        <taxon>Pseudomonadota</taxon>
        <taxon>Alphaproteobacteria</taxon>
        <taxon>Sphingomonadales</taxon>
        <taxon>Erythrobacteraceae</taxon>
        <taxon>Aurantiacibacter</taxon>
    </lineage>
</organism>
<accession>A0A0H4VK49</accession>
<keyword evidence="1" id="KW-0812">Transmembrane</keyword>
<evidence type="ECO:0000313" key="3">
    <source>
        <dbReference type="Proteomes" id="UP000059113"/>
    </source>
</evidence>
<reference evidence="2 3" key="1">
    <citation type="journal article" date="2015" name="Int. J. Syst. Evol. Microbiol.">
        <title>Erythrobacter atlanticus sp. nov., a bacterium from ocean sediment able to degrade polycyclic aromatic hydrocarbons.</title>
        <authorList>
            <person name="Zhuang L."/>
            <person name="Liu Y."/>
            <person name="Wang L."/>
            <person name="Wang W."/>
            <person name="Shao Z."/>
        </authorList>
    </citation>
    <scope>NUCLEOTIDE SEQUENCE [LARGE SCALE GENOMIC DNA]</scope>
    <source>
        <strain evidence="3">s21-N3</strain>
    </source>
</reference>
<proteinExistence type="predicted"/>
<keyword evidence="1" id="KW-0472">Membrane</keyword>
<name>A0A0H4VK49_9SPHN</name>
<dbReference type="AlphaFoldDB" id="A0A0H4VK49"/>
<reference evidence="3" key="2">
    <citation type="submission" date="2015-04" db="EMBL/GenBank/DDBJ databases">
        <title>The complete genome sequence of Erythrobacter sp. s21-N3.</title>
        <authorList>
            <person name="Zhuang L."/>
            <person name="Liu Y."/>
            <person name="Shao Z."/>
        </authorList>
    </citation>
    <scope>NUCLEOTIDE SEQUENCE [LARGE SCALE GENOMIC DNA]</scope>
    <source>
        <strain evidence="3">s21-N3</strain>
    </source>
</reference>
<keyword evidence="1" id="KW-1133">Transmembrane helix</keyword>